<dbReference type="AlphaFoldDB" id="A0A832CR51"/>
<accession>A0A832CR51</accession>
<comment type="caution">
    <text evidence="1">The sequence shown here is derived from an EMBL/GenBank/DDBJ whole genome shotgun (WGS) entry which is preliminary data.</text>
</comment>
<name>A0A832CR51_9CREN</name>
<gene>
    <name evidence="1" type="ORF">ENU41_05930</name>
</gene>
<dbReference type="EMBL" id="DTCK01000038">
    <property type="protein sequence ID" value="HGQ36198.1"/>
    <property type="molecule type" value="Genomic_DNA"/>
</dbReference>
<sequence length="107" mass="12381">MSIVENIDIVKLLEKAVELYNRYRSPEAIASIVGIEGNFIVMKFTGHFCVTCGVIDWVEDYLYILKDMGIEAEVVKIDYLTEDNYVFVKLRINKNKVEVSKELHSFN</sequence>
<organism evidence="1">
    <name type="scientific">Ignisphaera aggregans</name>
    <dbReference type="NCBI Taxonomy" id="334771"/>
    <lineage>
        <taxon>Archaea</taxon>
        <taxon>Thermoproteota</taxon>
        <taxon>Thermoprotei</taxon>
        <taxon>Desulfurococcales</taxon>
        <taxon>Desulfurococcaceae</taxon>
        <taxon>Ignisphaera</taxon>
    </lineage>
</organism>
<evidence type="ECO:0000313" key="1">
    <source>
        <dbReference type="EMBL" id="HGQ36198.1"/>
    </source>
</evidence>
<evidence type="ECO:0008006" key="2">
    <source>
        <dbReference type="Google" id="ProtNLM"/>
    </source>
</evidence>
<reference evidence="1" key="1">
    <citation type="journal article" date="2020" name="mSystems">
        <title>Genome- and Community-Level Interaction Insights into Carbon Utilization and Element Cycling Functions of Hydrothermarchaeota in Hydrothermal Sediment.</title>
        <authorList>
            <person name="Zhou Z."/>
            <person name="Liu Y."/>
            <person name="Xu W."/>
            <person name="Pan J."/>
            <person name="Luo Z.H."/>
            <person name="Li M."/>
        </authorList>
    </citation>
    <scope>NUCLEOTIDE SEQUENCE</scope>
    <source>
        <strain evidence="1">SpSt-667</strain>
    </source>
</reference>
<protein>
    <recommendedName>
        <fullName evidence="2">NifU family protein</fullName>
    </recommendedName>
</protein>
<proteinExistence type="predicted"/>